<dbReference type="Gene3D" id="1.10.10.10">
    <property type="entry name" value="Winged helix-like DNA-binding domain superfamily/Winged helix DNA-binding domain"/>
    <property type="match status" value="1"/>
</dbReference>
<dbReference type="SUPFAM" id="SSF46785">
    <property type="entry name" value="Winged helix' DNA-binding domain"/>
    <property type="match status" value="1"/>
</dbReference>
<dbReference type="InterPro" id="IPR039422">
    <property type="entry name" value="MarR/SlyA-like"/>
</dbReference>
<dbReference type="InterPro" id="IPR000835">
    <property type="entry name" value="HTH_MarR-typ"/>
</dbReference>
<dbReference type="RefSeq" id="WP_068272122.1">
    <property type="nucleotide sequence ID" value="NZ_LQZG01000001.1"/>
</dbReference>
<dbReference type="EMBL" id="LQZG01000001">
    <property type="protein sequence ID" value="OAB89046.1"/>
    <property type="molecule type" value="Genomic_DNA"/>
</dbReference>
<dbReference type="PROSITE" id="PS50995">
    <property type="entry name" value="HTH_MARR_2"/>
    <property type="match status" value="1"/>
</dbReference>
<dbReference type="GO" id="GO:0003700">
    <property type="term" value="F:DNA-binding transcription factor activity"/>
    <property type="evidence" value="ECO:0007669"/>
    <property type="project" value="InterPro"/>
</dbReference>
<organism evidence="2 3">
    <name type="scientific">Janibacter melonis</name>
    <dbReference type="NCBI Taxonomy" id="262209"/>
    <lineage>
        <taxon>Bacteria</taxon>
        <taxon>Bacillati</taxon>
        <taxon>Actinomycetota</taxon>
        <taxon>Actinomycetes</taxon>
        <taxon>Micrococcales</taxon>
        <taxon>Intrasporangiaceae</taxon>
        <taxon>Janibacter</taxon>
    </lineage>
</organism>
<accession>A0A176QGY1</accession>
<dbReference type="InterPro" id="IPR036388">
    <property type="entry name" value="WH-like_DNA-bd_sf"/>
</dbReference>
<dbReference type="GO" id="GO:0006950">
    <property type="term" value="P:response to stress"/>
    <property type="evidence" value="ECO:0007669"/>
    <property type="project" value="TreeGrafter"/>
</dbReference>
<evidence type="ECO:0000259" key="1">
    <source>
        <dbReference type="PROSITE" id="PS50995"/>
    </source>
</evidence>
<dbReference type="PANTHER" id="PTHR33164:SF103">
    <property type="entry name" value="REGULATORY PROTEIN MARR"/>
    <property type="match status" value="1"/>
</dbReference>
<dbReference type="AlphaFoldDB" id="A0A176QGY1"/>
<reference evidence="2 3" key="1">
    <citation type="submission" date="2016-01" db="EMBL/GenBank/DDBJ databases">
        <title>Janibacter melonis strain CD11_4 genome sequencing and assembly.</title>
        <authorList>
            <person name="Nair G.R."/>
            <person name="Kaur G."/>
            <person name="Chander A.M."/>
            <person name="Mayilraj S."/>
        </authorList>
    </citation>
    <scope>NUCLEOTIDE SEQUENCE [LARGE SCALE GENOMIC DNA]</scope>
    <source>
        <strain evidence="2 3">CD11-4</strain>
    </source>
</reference>
<comment type="caution">
    <text evidence="2">The sequence shown here is derived from an EMBL/GenBank/DDBJ whole genome shotgun (WGS) entry which is preliminary data.</text>
</comment>
<name>A0A176QGY1_9MICO</name>
<dbReference type="Pfam" id="PF01047">
    <property type="entry name" value="MarR"/>
    <property type="match status" value="1"/>
</dbReference>
<dbReference type="Proteomes" id="UP000076976">
    <property type="component" value="Unassembled WGS sequence"/>
</dbReference>
<sequence length="140" mass="15204">MATTPPAADGLGELMLAVTRRLRRGTAHALTPLGITPHHARALRVVERDGPMRLGRLAEALHVAPRTVTDVVDHLTESGWVERSPDPADRRATVIDVTAAGRMMAAEVEQVRRAASREIFAGLSKGDRAHLERILRDLVG</sequence>
<feature type="domain" description="HTH marR-type" evidence="1">
    <location>
        <begin position="8"/>
        <end position="140"/>
    </location>
</feature>
<dbReference type="PANTHER" id="PTHR33164">
    <property type="entry name" value="TRANSCRIPTIONAL REGULATOR, MARR FAMILY"/>
    <property type="match status" value="1"/>
</dbReference>
<proteinExistence type="predicted"/>
<dbReference type="InterPro" id="IPR036390">
    <property type="entry name" value="WH_DNA-bd_sf"/>
</dbReference>
<evidence type="ECO:0000313" key="2">
    <source>
        <dbReference type="EMBL" id="OAB89046.1"/>
    </source>
</evidence>
<dbReference type="SMART" id="SM00347">
    <property type="entry name" value="HTH_MARR"/>
    <property type="match status" value="1"/>
</dbReference>
<evidence type="ECO:0000313" key="3">
    <source>
        <dbReference type="Proteomes" id="UP000076976"/>
    </source>
</evidence>
<dbReference type="PRINTS" id="PR00598">
    <property type="entry name" value="HTHMARR"/>
</dbReference>
<keyword evidence="3" id="KW-1185">Reference proteome</keyword>
<gene>
    <name evidence="2" type="ORF">AWH69_04640</name>
</gene>
<protein>
    <submittedName>
        <fullName evidence="2">Transcriptional regulator</fullName>
    </submittedName>
</protein>